<accession>A0A9X4KE23</accession>
<gene>
    <name evidence="5" type="ORF">OMP38_02815</name>
</gene>
<evidence type="ECO:0000256" key="3">
    <source>
        <dbReference type="ARBA" id="ARBA00023163"/>
    </source>
</evidence>
<dbReference type="GO" id="GO:0003700">
    <property type="term" value="F:DNA-binding transcription factor activity"/>
    <property type="evidence" value="ECO:0007669"/>
    <property type="project" value="InterPro"/>
</dbReference>
<keyword evidence="1" id="KW-0805">Transcription regulation</keyword>
<comment type="caution">
    <text evidence="5">The sequence shown here is derived from an EMBL/GenBank/DDBJ whole genome shotgun (WGS) entry which is preliminary data.</text>
</comment>
<evidence type="ECO:0000256" key="1">
    <source>
        <dbReference type="ARBA" id="ARBA00023015"/>
    </source>
</evidence>
<evidence type="ECO:0000256" key="2">
    <source>
        <dbReference type="ARBA" id="ARBA00023125"/>
    </source>
</evidence>
<evidence type="ECO:0000313" key="5">
    <source>
        <dbReference type="EMBL" id="MDG0789894.1"/>
    </source>
</evidence>
<dbReference type="EMBL" id="JAPDHZ010000002">
    <property type="protein sequence ID" value="MDG0789894.1"/>
    <property type="molecule type" value="Genomic_DNA"/>
</dbReference>
<dbReference type="Pfam" id="PF00392">
    <property type="entry name" value="GntR"/>
    <property type="match status" value="1"/>
</dbReference>
<feature type="domain" description="HTH gntR-type" evidence="4">
    <location>
        <begin position="3"/>
        <end position="70"/>
    </location>
</feature>
<dbReference type="Gene3D" id="1.20.120.530">
    <property type="entry name" value="GntR ligand-binding domain-like"/>
    <property type="match status" value="1"/>
</dbReference>
<protein>
    <submittedName>
        <fullName evidence="5">GntR family transcriptional regulator</fullName>
    </submittedName>
</protein>
<evidence type="ECO:0000313" key="6">
    <source>
        <dbReference type="Proteomes" id="UP001153387"/>
    </source>
</evidence>
<dbReference type="Pfam" id="PF07729">
    <property type="entry name" value="FCD"/>
    <property type="match status" value="1"/>
</dbReference>
<dbReference type="InterPro" id="IPR011711">
    <property type="entry name" value="GntR_C"/>
</dbReference>
<dbReference type="Proteomes" id="UP001153387">
    <property type="component" value="Unassembled WGS sequence"/>
</dbReference>
<organism evidence="5 6">
    <name type="scientific">Cohnella ginsengisoli</name>
    <dbReference type="NCBI Taxonomy" id="425004"/>
    <lineage>
        <taxon>Bacteria</taxon>
        <taxon>Bacillati</taxon>
        <taxon>Bacillota</taxon>
        <taxon>Bacilli</taxon>
        <taxon>Bacillales</taxon>
        <taxon>Paenibacillaceae</taxon>
        <taxon>Cohnella</taxon>
    </lineage>
</organism>
<keyword evidence="3" id="KW-0804">Transcription</keyword>
<dbReference type="PANTHER" id="PTHR43537">
    <property type="entry name" value="TRANSCRIPTIONAL REGULATOR, GNTR FAMILY"/>
    <property type="match status" value="1"/>
</dbReference>
<keyword evidence="2" id="KW-0238">DNA-binding</keyword>
<dbReference type="AlphaFoldDB" id="A0A9X4KE23"/>
<dbReference type="RefSeq" id="WP_277563782.1">
    <property type="nucleotide sequence ID" value="NZ_JAPDHZ010000002.1"/>
</dbReference>
<evidence type="ECO:0000259" key="4">
    <source>
        <dbReference type="PROSITE" id="PS50949"/>
    </source>
</evidence>
<dbReference type="Gene3D" id="1.10.10.10">
    <property type="entry name" value="Winged helix-like DNA-binding domain superfamily/Winged helix DNA-binding domain"/>
    <property type="match status" value="1"/>
</dbReference>
<keyword evidence="6" id="KW-1185">Reference proteome</keyword>
<dbReference type="InterPro" id="IPR008920">
    <property type="entry name" value="TF_FadR/GntR_C"/>
</dbReference>
<dbReference type="SMART" id="SM00345">
    <property type="entry name" value="HTH_GNTR"/>
    <property type="match status" value="1"/>
</dbReference>
<dbReference type="SUPFAM" id="SSF48008">
    <property type="entry name" value="GntR ligand-binding domain-like"/>
    <property type="match status" value="1"/>
</dbReference>
<dbReference type="PANTHER" id="PTHR43537:SF5">
    <property type="entry name" value="UXU OPERON TRANSCRIPTIONAL REGULATOR"/>
    <property type="match status" value="1"/>
</dbReference>
<dbReference type="GO" id="GO:0003677">
    <property type="term" value="F:DNA binding"/>
    <property type="evidence" value="ECO:0007669"/>
    <property type="project" value="UniProtKB-KW"/>
</dbReference>
<dbReference type="PROSITE" id="PS50949">
    <property type="entry name" value="HTH_GNTR"/>
    <property type="match status" value="1"/>
</dbReference>
<dbReference type="PRINTS" id="PR00035">
    <property type="entry name" value="HTHGNTR"/>
</dbReference>
<proteinExistence type="predicted"/>
<dbReference type="CDD" id="cd07377">
    <property type="entry name" value="WHTH_GntR"/>
    <property type="match status" value="1"/>
</dbReference>
<dbReference type="SMART" id="SM00895">
    <property type="entry name" value="FCD"/>
    <property type="match status" value="1"/>
</dbReference>
<dbReference type="InterPro" id="IPR000524">
    <property type="entry name" value="Tscrpt_reg_HTH_GntR"/>
</dbReference>
<reference evidence="5 6" key="1">
    <citation type="submission" date="2022-10" db="EMBL/GenBank/DDBJ databases">
        <title>Comparative genomic analysis of Cohnella hashimotonis sp. nov., isolated from the International Space Station.</title>
        <authorList>
            <person name="Simpson A."/>
            <person name="Venkateswaran K."/>
        </authorList>
    </citation>
    <scope>NUCLEOTIDE SEQUENCE [LARGE SCALE GENOMIC DNA]</scope>
    <source>
        <strain evidence="5 6">DSM 18997</strain>
    </source>
</reference>
<dbReference type="SUPFAM" id="SSF46785">
    <property type="entry name" value="Winged helix' DNA-binding domain"/>
    <property type="match status" value="1"/>
</dbReference>
<dbReference type="InterPro" id="IPR036388">
    <property type="entry name" value="WH-like_DNA-bd_sf"/>
</dbReference>
<sequence>MKTTLKEKAYAELKRLILGNEFEPGDYMTERMLEERLSMSRTPIRSALERLESDGLVRYTPNKGLFVADFSIQRAVDFYDIRVALETHVVRKLSARAWREEELAWFRDNLARQKECTDQNDNAGFTTADSAFHLQLAKCHENVEIIQAMENLQDKLYRIAIRVLRKDTTRIRFSYEDHVRIFELIVAGRPDEAAAAVTEHLEYGKRILIH</sequence>
<name>A0A9X4KE23_9BACL</name>
<dbReference type="InterPro" id="IPR036390">
    <property type="entry name" value="WH_DNA-bd_sf"/>
</dbReference>